<sequence length="71" mass="7924">MSIQRSHDSTKRSPRLLSLDAIRVRWKSWPDGQPDVVELQGDSARFHVNRKQGAGEVPEGQNTAGSPLEQD</sequence>
<organism evidence="2 3">
    <name type="scientific">Apiospora marii</name>
    <dbReference type="NCBI Taxonomy" id="335849"/>
    <lineage>
        <taxon>Eukaryota</taxon>
        <taxon>Fungi</taxon>
        <taxon>Dikarya</taxon>
        <taxon>Ascomycota</taxon>
        <taxon>Pezizomycotina</taxon>
        <taxon>Sordariomycetes</taxon>
        <taxon>Xylariomycetidae</taxon>
        <taxon>Amphisphaeriales</taxon>
        <taxon>Apiosporaceae</taxon>
        <taxon>Apiospora</taxon>
    </lineage>
</organism>
<comment type="caution">
    <text evidence="2">The sequence shown here is derived from an EMBL/GenBank/DDBJ whole genome shotgun (WGS) entry which is preliminary data.</text>
</comment>
<evidence type="ECO:0000256" key="1">
    <source>
        <dbReference type="SAM" id="MobiDB-lite"/>
    </source>
</evidence>
<dbReference type="Proteomes" id="UP001396898">
    <property type="component" value="Unassembled WGS sequence"/>
</dbReference>
<name>A0ABR1R0X5_9PEZI</name>
<feature type="region of interest" description="Disordered" evidence="1">
    <location>
        <begin position="47"/>
        <end position="71"/>
    </location>
</feature>
<protein>
    <recommendedName>
        <fullName evidence="4">Hypervirulence associated protein TUDOR domain-containing protein</fullName>
    </recommendedName>
</protein>
<gene>
    <name evidence="2" type="ORF">PG991_016217</name>
</gene>
<dbReference type="EMBL" id="JAQQWI010000024">
    <property type="protein sequence ID" value="KAK7994629.1"/>
    <property type="molecule type" value="Genomic_DNA"/>
</dbReference>
<evidence type="ECO:0000313" key="2">
    <source>
        <dbReference type="EMBL" id="KAK7994629.1"/>
    </source>
</evidence>
<evidence type="ECO:0000313" key="3">
    <source>
        <dbReference type="Proteomes" id="UP001396898"/>
    </source>
</evidence>
<evidence type="ECO:0008006" key="4">
    <source>
        <dbReference type="Google" id="ProtNLM"/>
    </source>
</evidence>
<accession>A0ABR1R0X5</accession>
<reference evidence="2 3" key="1">
    <citation type="submission" date="2023-01" db="EMBL/GenBank/DDBJ databases">
        <title>Analysis of 21 Apiospora genomes using comparative genomics revels a genus with tremendous synthesis potential of carbohydrate active enzymes and secondary metabolites.</title>
        <authorList>
            <person name="Sorensen T."/>
        </authorList>
    </citation>
    <scope>NUCLEOTIDE SEQUENCE [LARGE SCALE GENOMIC DNA]</scope>
    <source>
        <strain evidence="2 3">CBS 20057</strain>
    </source>
</reference>
<proteinExistence type="predicted"/>
<keyword evidence="3" id="KW-1185">Reference proteome</keyword>